<keyword evidence="2 6" id="KW-0805">Transcription regulation</keyword>
<keyword evidence="5 6" id="KW-0804">Transcription</keyword>
<protein>
    <recommendedName>
        <fullName evidence="6">RNA polymerase sigma factor</fullName>
    </recommendedName>
</protein>
<keyword evidence="4 6" id="KW-0238">DNA-binding</keyword>
<sequence>MEEIIRQIQMAHQGDKAARDRLVTENTGLVWSIVRRYAGRGYELEDLFQIGSIGLMKAIDKFDTAFDVKFSTYAVPMIAGEIRRFLRDDGMIKVSRSVKELGFKARSAREELTGKLGREPTIEEIAGKIGASSEEVAASLEAGAEVESLYKPLRNGGEKELLLMDRIEEERDGHEELLNRMVLKELMDGLSEQHKEIILRRYFGSQTQTQVAEALHISQVQVSRLEKRILKEMRRQYEEGGNGKGRKKRV</sequence>
<dbReference type="Gene3D" id="1.20.120.1810">
    <property type="match status" value="1"/>
</dbReference>
<evidence type="ECO:0000259" key="8">
    <source>
        <dbReference type="PROSITE" id="PS00716"/>
    </source>
</evidence>
<dbReference type="InterPro" id="IPR013324">
    <property type="entry name" value="RNA_pol_sigma_r3/r4-like"/>
</dbReference>
<dbReference type="InterPro" id="IPR007630">
    <property type="entry name" value="RNA_pol_sigma70_r4"/>
</dbReference>
<proteinExistence type="inferred from homology"/>
<dbReference type="PRINTS" id="PR00046">
    <property type="entry name" value="SIGMA70FCT"/>
</dbReference>
<dbReference type="PANTHER" id="PTHR30603">
    <property type="entry name" value="RNA POLYMERASE SIGMA FACTOR RPO"/>
    <property type="match status" value="1"/>
</dbReference>
<dbReference type="InterPro" id="IPR036388">
    <property type="entry name" value="WH-like_DNA-bd_sf"/>
</dbReference>
<evidence type="ECO:0000313" key="9">
    <source>
        <dbReference type="EMBL" id="GAA6268929.1"/>
    </source>
</evidence>
<evidence type="ECO:0000313" key="10">
    <source>
        <dbReference type="Proteomes" id="UP001600894"/>
    </source>
</evidence>
<keyword evidence="1" id="KW-0749">Sporulation</keyword>
<evidence type="ECO:0000256" key="4">
    <source>
        <dbReference type="ARBA" id="ARBA00023125"/>
    </source>
</evidence>
<comment type="similarity">
    <text evidence="6">Belongs to the sigma-70 factor family.</text>
</comment>
<dbReference type="InterPro" id="IPR013325">
    <property type="entry name" value="RNA_pol_sigma_r2"/>
</dbReference>
<dbReference type="InterPro" id="IPR050239">
    <property type="entry name" value="Sigma-70_RNA_pol_init_factors"/>
</dbReference>
<dbReference type="RefSeq" id="WP_176253871.1">
    <property type="nucleotide sequence ID" value="NZ_BAABXL010000001.1"/>
</dbReference>
<feature type="domain" description="RNA polymerase sigma-70" evidence="8">
    <location>
        <begin position="207"/>
        <end position="233"/>
    </location>
</feature>
<dbReference type="Gene3D" id="1.10.10.10">
    <property type="entry name" value="Winged helix-like DNA-binding domain superfamily/Winged helix DNA-binding domain"/>
    <property type="match status" value="2"/>
</dbReference>
<dbReference type="CDD" id="cd06171">
    <property type="entry name" value="Sigma70_r4"/>
    <property type="match status" value="1"/>
</dbReference>
<dbReference type="InterPro" id="IPR007627">
    <property type="entry name" value="RNA_pol_sigma70_r2"/>
</dbReference>
<dbReference type="InterPro" id="IPR000943">
    <property type="entry name" value="RNA_pol_sigma70"/>
</dbReference>
<name>A0ABQ0AY22_9FIRM</name>
<dbReference type="PROSITE" id="PS00716">
    <property type="entry name" value="SIGMA70_2"/>
    <property type="match status" value="1"/>
</dbReference>
<keyword evidence="10" id="KW-1185">Reference proteome</keyword>
<dbReference type="SUPFAM" id="SSF88946">
    <property type="entry name" value="Sigma2 domain of RNA polymerase sigma factors"/>
    <property type="match status" value="1"/>
</dbReference>
<organism evidence="9 10">
    <name type="scientific">Enterocloster alcoholdehydrogenati</name>
    <dbReference type="NCBI Taxonomy" id="2547410"/>
    <lineage>
        <taxon>Bacteria</taxon>
        <taxon>Bacillati</taxon>
        <taxon>Bacillota</taxon>
        <taxon>Clostridia</taxon>
        <taxon>Lachnospirales</taxon>
        <taxon>Lachnospiraceae</taxon>
        <taxon>Enterocloster</taxon>
    </lineage>
</organism>
<reference evidence="9 10" key="1">
    <citation type="submission" date="2024-04" db="EMBL/GenBank/DDBJ databases">
        <title>Defined microbial consortia suppress multidrug-resistant proinflammatory Enterobacteriaceae via ecological control.</title>
        <authorList>
            <person name="Furuichi M."/>
            <person name="Kawaguchi T."/>
            <person name="Pust M."/>
            <person name="Yasuma K."/>
            <person name="Plichta D."/>
            <person name="Hasegawa N."/>
            <person name="Ohya T."/>
            <person name="Bhattarai S."/>
            <person name="Sasajima S."/>
            <person name="Aoto Y."/>
            <person name="Tuganbaev T."/>
            <person name="Yaginuma M."/>
            <person name="Ueda M."/>
            <person name="Okahashi N."/>
            <person name="Amafuji K."/>
            <person name="Kiridooshi Y."/>
            <person name="Sugita K."/>
            <person name="Strazar M."/>
            <person name="Skelly A."/>
            <person name="Suda W."/>
            <person name="Hattori M."/>
            <person name="Nakamoto N."/>
            <person name="Caballero S."/>
            <person name="Norman J."/>
            <person name="Olle B."/>
            <person name="Tanoue T."/>
            <person name="Arita M."/>
            <person name="Bucci V."/>
            <person name="Atarashi K."/>
            <person name="Xavier R."/>
            <person name="Honda K."/>
        </authorList>
    </citation>
    <scope>NUCLEOTIDE SEQUENCE [LARGE SCALE GENOMIC DNA]</scope>
    <source>
        <strain evidence="10">f13</strain>
    </source>
</reference>
<evidence type="ECO:0000256" key="5">
    <source>
        <dbReference type="ARBA" id="ARBA00023163"/>
    </source>
</evidence>
<dbReference type="Pfam" id="PF04542">
    <property type="entry name" value="Sigma70_r2"/>
    <property type="match status" value="1"/>
</dbReference>
<accession>A0ABQ0AY22</accession>
<dbReference type="InterPro" id="IPR014322">
    <property type="entry name" value="RNA_pol_sigma-B/F/G"/>
</dbReference>
<comment type="caution">
    <text evidence="9">The sequence shown here is derived from an EMBL/GenBank/DDBJ whole genome shotgun (WGS) entry which is preliminary data.</text>
</comment>
<dbReference type="NCBIfam" id="TIGR02937">
    <property type="entry name" value="sigma70-ECF"/>
    <property type="match status" value="1"/>
</dbReference>
<evidence type="ECO:0000259" key="7">
    <source>
        <dbReference type="PROSITE" id="PS00715"/>
    </source>
</evidence>
<dbReference type="NCBIfam" id="TIGR02980">
    <property type="entry name" value="SigBFG"/>
    <property type="match status" value="1"/>
</dbReference>
<dbReference type="InterPro" id="IPR014284">
    <property type="entry name" value="RNA_pol_sigma-70_dom"/>
</dbReference>
<comment type="function">
    <text evidence="6">Sigma factors are initiation factors that promote the attachment of RNA polymerase to specific initiation sites and are then released.</text>
</comment>
<dbReference type="Pfam" id="PF04539">
    <property type="entry name" value="Sigma70_r3"/>
    <property type="match status" value="1"/>
</dbReference>
<evidence type="ECO:0000256" key="3">
    <source>
        <dbReference type="ARBA" id="ARBA00023082"/>
    </source>
</evidence>
<gene>
    <name evidence="9" type="primary">sigF_2</name>
    <name evidence="9" type="ORF">F130042H8_19890</name>
</gene>
<dbReference type="InterPro" id="IPR007624">
    <property type="entry name" value="RNA_pol_sigma70_r3"/>
</dbReference>
<dbReference type="SUPFAM" id="SSF88659">
    <property type="entry name" value="Sigma3 and sigma4 domains of RNA polymerase sigma factors"/>
    <property type="match status" value="2"/>
</dbReference>
<dbReference type="Proteomes" id="UP001600894">
    <property type="component" value="Unassembled WGS sequence"/>
</dbReference>
<dbReference type="Pfam" id="PF04545">
    <property type="entry name" value="Sigma70_r4"/>
    <property type="match status" value="1"/>
</dbReference>
<dbReference type="PANTHER" id="PTHR30603:SF19">
    <property type="entry name" value="RNA POLYMERASE SIGMA-F FACTOR"/>
    <property type="match status" value="1"/>
</dbReference>
<dbReference type="EMBL" id="BAABXL010000001">
    <property type="protein sequence ID" value="GAA6268929.1"/>
    <property type="molecule type" value="Genomic_DNA"/>
</dbReference>
<keyword evidence="3 6" id="KW-0731">Sigma factor</keyword>
<evidence type="ECO:0000256" key="1">
    <source>
        <dbReference type="ARBA" id="ARBA00022969"/>
    </source>
</evidence>
<dbReference type="PROSITE" id="PS00715">
    <property type="entry name" value="SIGMA70_1"/>
    <property type="match status" value="1"/>
</dbReference>
<evidence type="ECO:0000256" key="2">
    <source>
        <dbReference type="ARBA" id="ARBA00023015"/>
    </source>
</evidence>
<feature type="domain" description="RNA polymerase sigma-70" evidence="7">
    <location>
        <begin position="46"/>
        <end position="59"/>
    </location>
</feature>
<evidence type="ECO:0000256" key="6">
    <source>
        <dbReference type="RuleBase" id="RU362124"/>
    </source>
</evidence>